<comment type="caution">
    <text evidence="7">The sequence shown here is derived from an EMBL/GenBank/DDBJ whole genome shotgun (WGS) entry which is preliminary data.</text>
</comment>
<dbReference type="Proteomes" id="UP000236488">
    <property type="component" value="Unassembled WGS sequence"/>
</dbReference>
<evidence type="ECO:0000259" key="5">
    <source>
        <dbReference type="Pfam" id="PF03668"/>
    </source>
</evidence>
<evidence type="ECO:0000256" key="3">
    <source>
        <dbReference type="ARBA" id="ARBA00023134"/>
    </source>
</evidence>
<dbReference type="PANTHER" id="PTHR30448">
    <property type="entry name" value="RNASE ADAPTER PROTEIN RAPZ"/>
    <property type="match status" value="1"/>
</dbReference>
<dbReference type="Pfam" id="PF22740">
    <property type="entry name" value="PapZ_C"/>
    <property type="match status" value="1"/>
</dbReference>
<protein>
    <submittedName>
        <fullName evidence="7">RNase adapter RapZ</fullName>
    </submittedName>
</protein>
<dbReference type="GO" id="GO:0005525">
    <property type="term" value="F:GTP binding"/>
    <property type="evidence" value="ECO:0007669"/>
    <property type="project" value="UniProtKB-UniRule"/>
</dbReference>
<dbReference type="InterPro" id="IPR053931">
    <property type="entry name" value="RapZ_C"/>
</dbReference>
<proteinExistence type="inferred from homology"/>
<keyword evidence="1 4" id="KW-0547">Nucleotide-binding</keyword>
<dbReference type="Gene3D" id="3.40.50.300">
    <property type="entry name" value="P-loop containing nucleotide triphosphate hydrolases"/>
    <property type="match status" value="1"/>
</dbReference>
<sequence length="329" mass="35992">MGETTQKRPVGKGENPSFEHMPELVVVSGMSGAGRTEAMHAFEDLGYFCVDNLPSSLIGNLLELAGMPGQPDGKRRLAVVCDARNRDFFPQLASELDALNRRGIDHRVIFLDAADEKLVARYKSSRRRHPLCEDGGSISQGIERERELLQELRASAHHVIDTTDMLPPKLRAAIRDLIAPGEERDALSVTVYSFGFKHGSPLDADLVMDVRFLPNPYYDPDLRALTGLDAPVRDFVLYRPETEEFQEKWRALLDVVMPGYVAEGKQQLAIAVGCTGGQHRSVALAESTADYLKAKGYRVSIAHRDLALAERADGSLAAAPAAPASGSRG</sequence>
<organism evidence="7 8">
    <name type="scientific">Rubneribacter badeniensis</name>
    <dbReference type="NCBI Taxonomy" id="2070688"/>
    <lineage>
        <taxon>Bacteria</taxon>
        <taxon>Bacillati</taxon>
        <taxon>Actinomycetota</taxon>
        <taxon>Coriobacteriia</taxon>
        <taxon>Eggerthellales</taxon>
        <taxon>Eggerthellaceae</taxon>
        <taxon>Rubneribacter</taxon>
    </lineage>
</organism>
<dbReference type="Pfam" id="PF03668">
    <property type="entry name" value="RapZ-like_N"/>
    <property type="match status" value="1"/>
</dbReference>
<evidence type="ECO:0000256" key="2">
    <source>
        <dbReference type="ARBA" id="ARBA00022840"/>
    </source>
</evidence>
<keyword evidence="8" id="KW-1185">Reference proteome</keyword>
<keyword evidence="2 4" id="KW-0067">ATP-binding</keyword>
<evidence type="ECO:0000313" key="8">
    <source>
        <dbReference type="Proteomes" id="UP000236488"/>
    </source>
</evidence>
<dbReference type="InterPro" id="IPR005337">
    <property type="entry name" value="RapZ-like"/>
</dbReference>
<dbReference type="NCBIfam" id="NF003828">
    <property type="entry name" value="PRK05416.1"/>
    <property type="match status" value="1"/>
</dbReference>
<dbReference type="GO" id="GO:0005524">
    <property type="term" value="F:ATP binding"/>
    <property type="evidence" value="ECO:0007669"/>
    <property type="project" value="UniProtKB-UniRule"/>
</dbReference>
<feature type="binding site" evidence="4">
    <location>
        <begin position="29"/>
        <end position="36"/>
    </location>
    <ligand>
        <name>ATP</name>
        <dbReference type="ChEBI" id="CHEBI:30616"/>
    </ligand>
</feature>
<feature type="domain" description="RapZ C-terminal" evidence="6">
    <location>
        <begin position="188"/>
        <end position="306"/>
    </location>
</feature>
<feature type="domain" description="RapZ-like N-terminal" evidence="5">
    <location>
        <begin position="23"/>
        <end position="178"/>
    </location>
</feature>
<reference evidence="7 8" key="1">
    <citation type="journal article" date="2018" name="Int. J. Syst. Evol. Microbiol.">
        <title>Rubneribacter badeniensis gen. nov., sp. nov. and Enteroscipio rubneri gen. nov., sp. nov., new members of the Eggerthellaceae isolated from human faeces.</title>
        <authorList>
            <person name="Danylec N."/>
            <person name="Gobl A."/>
            <person name="Stoll D.A."/>
            <person name="Hetzer B."/>
            <person name="Kulling S.E."/>
            <person name="Huch M."/>
        </authorList>
    </citation>
    <scope>NUCLEOTIDE SEQUENCE [LARGE SCALE GENOMIC DNA]</scope>
    <source>
        <strain evidence="7 8">ResAG-85</strain>
    </source>
</reference>
<dbReference type="EMBL" id="PPEL01000002">
    <property type="protein sequence ID" value="PNV66501.1"/>
    <property type="molecule type" value="Genomic_DNA"/>
</dbReference>
<evidence type="ECO:0000259" key="6">
    <source>
        <dbReference type="Pfam" id="PF22740"/>
    </source>
</evidence>
<dbReference type="PIRSF" id="PIRSF005052">
    <property type="entry name" value="P-loopkin"/>
    <property type="match status" value="1"/>
</dbReference>
<accession>A0A2K2U859</accession>
<dbReference type="PANTHER" id="PTHR30448:SF0">
    <property type="entry name" value="RNASE ADAPTER PROTEIN RAPZ"/>
    <property type="match status" value="1"/>
</dbReference>
<dbReference type="InterPro" id="IPR027417">
    <property type="entry name" value="P-loop_NTPase"/>
</dbReference>
<dbReference type="HAMAP" id="MF_00636">
    <property type="entry name" value="RapZ_like"/>
    <property type="match status" value="1"/>
</dbReference>
<dbReference type="AlphaFoldDB" id="A0A2K2U859"/>
<dbReference type="InterPro" id="IPR053930">
    <property type="entry name" value="RapZ-like_N"/>
</dbReference>
<evidence type="ECO:0000256" key="1">
    <source>
        <dbReference type="ARBA" id="ARBA00022741"/>
    </source>
</evidence>
<keyword evidence="3 4" id="KW-0342">GTP-binding</keyword>
<gene>
    <name evidence="7" type="ORF">C2L80_00970</name>
</gene>
<evidence type="ECO:0000313" key="7">
    <source>
        <dbReference type="EMBL" id="PNV66501.1"/>
    </source>
</evidence>
<evidence type="ECO:0000256" key="4">
    <source>
        <dbReference type="HAMAP-Rule" id="MF_00636"/>
    </source>
</evidence>
<dbReference type="RefSeq" id="WP_087196135.1">
    <property type="nucleotide sequence ID" value="NZ_DBEYRC010000169.1"/>
</dbReference>
<feature type="binding site" evidence="4">
    <location>
        <begin position="82"/>
        <end position="85"/>
    </location>
    <ligand>
        <name>GTP</name>
        <dbReference type="ChEBI" id="CHEBI:37565"/>
    </ligand>
</feature>
<dbReference type="SUPFAM" id="SSF52540">
    <property type="entry name" value="P-loop containing nucleoside triphosphate hydrolases"/>
    <property type="match status" value="1"/>
</dbReference>
<name>A0A2K2U859_9ACTN</name>